<evidence type="ECO:0000313" key="2">
    <source>
        <dbReference type="Proteomes" id="UP000789901"/>
    </source>
</evidence>
<comment type="caution">
    <text evidence="1">The sequence shown here is derived from an EMBL/GenBank/DDBJ whole genome shotgun (WGS) entry which is preliminary data.</text>
</comment>
<protein>
    <submittedName>
        <fullName evidence="1">26534_t:CDS:1</fullName>
    </submittedName>
</protein>
<keyword evidence="2" id="KW-1185">Reference proteome</keyword>
<proteinExistence type="predicted"/>
<dbReference type="Proteomes" id="UP000789901">
    <property type="component" value="Unassembled WGS sequence"/>
</dbReference>
<reference evidence="1 2" key="1">
    <citation type="submission" date="2021-06" db="EMBL/GenBank/DDBJ databases">
        <authorList>
            <person name="Kallberg Y."/>
            <person name="Tangrot J."/>
            <person name="Rosling A."/>
        </authorList>
    </citation>
    <scope>NUCLEOTIDE SEQUENCE [LARGE SCALE GENOMIC DNA]</scope>
    <source>
        <strain evidence="1 2">120-4 pot B 10/14</strain>
    </source>
</reference>
<name>A0ABN7V471_GIGMA</name>
<gene>
    <name evidence="1" type="ORF">GMARGA_LOCUS13798</name>
</gene>
<accession>A0ABN7V471</accession>
<evidence type="ECO:0000313" key="1">
    <source>
        <dbReference type="EMBL" id="CAG8724367.1"/>
    </source>
</evidence>
<sequence>MNTLDNPQLLNYLNKGKPLSENTEIKYLVQEINNKVLCLDLDNFNYPFSKGKAVKAFQKPSLGDSVLPGDAVNPSFPVDIDKNMIVGHLKYLIKQKKDPIIITLLQTNLNVVLLPNATMKIVFLDEPENSNIGIIAKPPVTAKIRRATYSSEESSCRKKEKRIYPEESEESRDGLMLIHLKAKMDH</sequence>
<dbReference type="EMBL" id="CAJVQB010008896">
    <property type="protein sequence ID" value="CAG8724367.1"/>
    <property type="molecule type" value="Genomic_DNA"/>
</dbReference>
<organism evidence="1 2">
    <name type="scientific">Gigaspora margarita</name>
    <dbReference type="NCBI Taxonomy" id="4874"/>
    <lineage>
        <taxon>Eukaryota</taxon>
        <taxon>Fungi</taxon>
        <taxon>Fungi incertae sedis</taxon>
        <taxon>Mucoromycota</taxon>
        <taxon>Glomeromycotina</taxon>
        <taxon>Glomeromycetes</taxon>
        <taxon>Diversisporales</taxon>
        <taxon>Gigasporaceae</taxon>
        <taxon>Gigaspora</taxon>
    </lineage>
</organism>